<evidence type="ECO:0000256" key="1">
    <source>
        <dbReference type="ARBA" id="ARBA00004196"/>
    </source>
</evidence>
<dbReference type="GO" id="GO:0030313">
    <property type="term" value="C:cell envelope"/>
    <property type="evidence" value="ECO:0007669"/>
    <property type="project" value="UniProtKB-SubCell"/>
</dbReference>
<comment type="subcellular location">
    <subcellularLocation>
        <location evidence="1">Cell envelope</location>
    </subcellularLocation>
</comment>
<evidence type="ECO:0000256" key="4">
    <source>
        <dbReference type="SAM" id="Phobius"/>
    </source>
</evidence>
<dbReference type="Gene3D" id="2.40.30.170">
    <property type="match status" value="1"/>
</dbReference>
<feature type="transmembrane region" description="Helical" evidence="4">
    <location>
        <begin position="9"/>
        <end position="32"/>
    </location>
</feature>
<name>A0A1H9S332_9FIRM</name>
<keyword evidence="4" id="KW-0812">Transmembrane</keyword>
<accession>A0A1H9S332</accession>
<dbReference type="Gene3D" id="2.40.420.20">
    <property type="match status" value="1"/>
</dbReference>
<evidence type="ECO:0000259" key="5">
    <source>
        <dbReference type="Pfam" id="PF25990"/>
    </source>
</evidence>
<sequence length="454" mass="51130">MHNKVKTGIIALISIIGIVGVILGIIYGVSFYQKSKMHADVREVSNLNMGYNNGELTSEGYVTSDKSQSVMLSKEQVIKEVYVQKGQQVKAGDKLIAFDVESVAIAIEKEKVAQSLLDVKIQKAKGEIESLKRNKVEAFPSNKVDTQKYNKVEVSKASNDMESNDSDDEENESNIEKDIAHDKNTQDKSDNLYDEKSSEDDSLDKNTQDNDIPYNSDKEIDEAIKEQEKTIKGYEIDMKKSQLHLKQLEKEIQDGVVYAKFDGVVKKVGNKEKPLSDGSVFLIITANEGIHVEGYLSELQIKNIKIGQKVVVSSYDKPEEEYKAKIDNIDKNPASEKEEIYLEGNPNVSKYKFRAFIKESKELKEGDPLNLAIKVEGNNKENRIVIEQSYVRTDEETPYVFVSVDGRLQKRYVQTGKIIEGSNIEIKSGLKMSDKIAFPYGKTIREGVKTRIAN</sequence>
<feature type="compositionally biased region" description="Basic and acidic residues" evidence="3">
    <location>
        <begin position="174"/>
        <end position="196"/>
    </location>
</feature>
<dbReference type="PANTHER" id="PTHR32347">
    <property type="entry name" value="EFFLUX SYSTEM COMPONENT YKNX-RELATED"/>
    <property type="match status" value="1"/>
</dbReference>
<dbReference type="InterPro" id="IPR058636">
    <property type="entry name" value="Beta-barrel_YknX"/>
</dbReference>
<feature type="region of interest" description="Disordered" evidence="3">
    <location>
        <begin position="150"/>
        <end position="218"/>
    </location>
</feature>
<reference evidence="7" key="1">
    <citation type="submission" date="2016-10" db="EMBL/GenBank/DDBJ databases">
        <authorList>
            <person name="Varghese N."/>
            <person name="Submissions S."/>
        </authorList>
    </citation>
    <scope>NUCLEOTIDE SEQUENCE [LARGE SCALE GENOMIC DNA]</scope>
    <source>
        <strain evidence="7">S1b</strain>
    </source>
</reference>
<dbReference type="AlphaFoldDB" id="A0A1H9S332"/>
<dbReference type="RefSeq" id="WP_074730545.1">
    <property type="nucleotide sequence ID" value="NZ_FOGW01000010.1"/>
</dbReference>
<proteinExistence type="predicted"/>
<organism evidence="6 7">
    <name type="scientific">Lachnobacterium bovis</name>
    <dbReference type="NCBI Taxonomy" id="140626"/>
    <lineage>
        <taxon>Bacteria</taxon>
        <taxon>Bacillati</taxon>
        <taxon>Bacillota</taxon>
        <taxon>Clostridia</taxon>
        <taxon>Lachnospirales</taxon>
        <taxon>Lachnospiraceae</taxon>
        <taxon>Lachnobacterium</taxon>
    </lineage>
</organism>
<evidence type="ECO:0000256" key="3">
    <source>
        <dbReference type="SAM" id="MobiDB-lite"/>
    </source>
</evidence>
<keyword evidence="7" id="KW-1185">Reference proteome</keyword>
<dbReference type="InterPro" id="IPR050465">
    <property type="entry name" value="UPF0194_transport"/>
</dbReference>
<keyword evidence="4" id="KW-0472">Membrane</keyword>
<keyword evidence="4" id="KW-1133">Transmembrane helix</keyword>
<dbReference type="Pfam" id="PF25990">
    <property type="entry name" value="Beta-barrel_YknX"/>
    <property type="match status" value="1"/>
</dbReference>
<keyword evidence="2" id="KW-0175">Coiled coil</keyword>
<dbReference type="EMBL" id="FOGW01000010">
    <property type="protein sequence ID" value="SER79035.1"/>
    <property type="molecule type" value="Genomic_DNA"/>
</dbReference>
<feature type="compositionally biased region" description="Acidic residues" evidence="3">
    <location>
        <begin position="162"/>
        <end position="173"/>
    </location>
</feature>
<dbReference type="PANTHER" id="PTHR32347:SF14">
    <property type="entry name" value="EFFLUX SYSTEM COMPONENT YKNX-RELATED"/>
    <property type="match status" value="1"/>
</dbReference>
<dbReference type="Proteomes" id="UP000182471">
    <property type="component" value="Unassembled WGS sequence"/>
</dbReference>
<feature type="domain" description="YknX-like beta-barrel" evidence="5">
    <location>
        <begin position="291"/>
        <end position="372"/>
    </location>
</feature>
<evidence type="ECO:0000313" key="6">
    <source>
        <dbReference type="EMBL" id="SER79035.1"/>
    </source>
</evidence>
<evidence type="ECO:0000256" key="2">
    <source>
        <dbReference type="ARBA" id="ARBA00023054"/>
    </source>
</evidence>
<protein>
    <submittedName>
        <fullName evidence="6">Multidrug resistance efflux pump</fullName>
    </submittedName>
</protein>
<gene>
    <name evidence="6" type="ORF">SAMN02910429_01103</name>
</gene>
<evidence type="ECO:0000313" key="7">
    <source>
        <dbReference type="Proteomes" id="UP000182471"/>
    </source>
</evidence>